<accession>A0A0X8FL39</accession>
<keyword evidence="2" id="KW-1185">Reference proteome</keyword>
<dbReference type="Proteomes" id="UP000062260">
    <property type="component" value="Chromosome"/>
</dbReference>
<name>A0A0X8FL39_9LACT</name>
<evidence type="ECO:0000313" key="2">
    <source>
        <dbReference type="Proteomes" id="UP000062260"/>
    </source>
</evidence>
<protein>
    <submittedName>
        <fullName evidence="1">Uncharacterized protein</fullName>
    </submittedName>
</protein>
<dbReference type="EMBL" id="CP014163">
    <property type="protein sequence ID" value="AMB98617.1"/>
    <property type="molecule type" value="Genomic_DNA"/>
</dbReference>
<dbReference type="AlphaFoldDB" id="A0A0X8FL39"/>
<gene>
    <name evidence="1" type="ORF">AWM75_00785</name>
</gene>
<evidence type="ECO:0000313" key="1">
    <source>
        <dbReference type="EMBL" id="AMB98617.1"/>
    </source>
</evidence>
<dbReference type="STRING" id="128944.AWM75_00785"/>
<organism evidence="1 2">
    <name type="scientific">Aerococcus urinaehominis</name>
    <dbReference type="NCBI Taxonomy" id="128944"/>
    <lineage>
        <taxon>Bacteria</taxon>
        <taxon>Bacillati</taxon>
        <taxon>Bacillota</taxon>
        <taxon>Bacilli</taxon>
        <taxon>Lactobacillales</taxon>
        <taxon>Aerococcaceae</taxon>
        <taxon>Aerococcus</taxon>
    </lineage>
</organism>
<reference evidence="2" key="2">
    <citation type="submission" date="2016-01" db="EMBL/GenBank/DDBJ databases">
        <title>Six Aerococcus type strain genome sequencing and assembly using PacBio and Illumina Hiseq.</title>
        <authorList>
            <person name="Carkaci D."/>
            <person name="Dargis R."/>
            <person name="Nielsen X.C."/>
            <person name="Skovgaard O."/>
            <person name="Fuursted K."/>
            <person name="Christensen J.J."/>
        </authorList>
    </citation>
    <scope>NUCLEOTIDE SEQUENCE [LARGE SCALE GENOMIC DNA]</scope>
    <source>
        <strain evidence="2">CCUG42038B</strain>
    </source>
</reference>
<sequence length="85" mass="9992">MIAALRKITGHLFVLWLWVIAIPILCSYFFNSFGYSNAFLQTINQTLNTSTEAIYQVNHWAYWISILSLIYFGGRLIRLYQRTKP</sequence>
<reference evidence="1 2" key="1">
    <citation type="journal article" date="2016" name="Genome Announc.">
        <title>Complete Genome Sequences of Aerococcus christensenii CCUG 28831T, Aerococcus sanguinicola CCUG 43001T, Aerococcus urinae CCUG 36881T, Aerococcus urinaeequi CCUG 28094T, Aerococcus urinaehominis CCUG 42038 BT, and Aerococcus viridans CCUG 4311T.</title>
        <authorList>
            <person name="Carkaci D."/>
            <person name="Dargis R."/>
            <person name="Nielsen X.C."/>
            <person name="Skovgaard O."/>
            <person name="Fuursted K."/>
            <person name="Christensen J.J."/>
        </authorList>
    </citation>
    <scope>NUCLEOTIDE SEQUENCE [LARGE SCALE GENOMIC DNA]</scope>
    <source>
        <strain evidence="1 2">CCUG42038B</strain>
    </source>
</reference>
<dbReference type="RefSeq" id="WP_067977276.1">
    <property type="nucleotide sequence ID" value="NZ_CP014163.1"/>
</dbReference>
<dbReference type="KEGG" id="auh:AWM75_00785"/>
<proteinExistence type="predicted"/>